<dbReference type="PANTHER" id="PTHR36220:SF1">
    <property type="entry name" value="GAMMA TUBULIN COMPLEX COMPONENT C-TERMINAL DOMAIN-CONTAINING PROTEIN"/>
    <property type="match status" value="1"/>
</dbReference>
<comment type="caution">
    <text evidence="2">The sequence shown here is derived from an EMBL/GenBank/DDBJ whole genome shotgun (WGS) entry which is preliminary data.</text>
</comment>
<keyword evidence="1" id="KW-1133">Transmembrane helix</keyword>
<sequence length="454" mass="46536">MKKQVQLQFIWVFFFGAIFFGAISFGVRDQVQIGGAIDGEAAFNWLGHSVSLSSDGSVLAIGAPFNDGNGDNSGHVQVYEKVVDALSPGGFKWEQVGGDIDGQTVNDLSGYSVSLSSDGSVLAIGASGVFPFAGHVRVYERDGTADLGWRQVGDAIKGEAAGDRSGHSVSLSSDGSVLAIGAPWSEGNGDFSGHVQVYEKVVDALSPGGFKWEQIGSAIYGETTGDVSGRSVSLSSDGSVLAIGAPLNDGNGDFSGYVRVYEKVADALSPGGFKWEQIGGAIYGEAAGDVSGRSVSLSSDGSVLAIGAPLNDGNGDNSGHVRVYERDGTIALGWRQVGGAIEGEAEEDVSGRSVSLSSDGSVLAIGAPLNDVNGDNSGHVRVYKRDDAVPLGWRQVGGAIYGEAAGDELGSSVSLSADGSVLAIGAPFNDINGFNSGHVRVYNISASGISPRLK</sequence>
<dbReference type="EMBL" id="JAUJEB010000001">
    <property type="protein sequence ID" value="MDN5212778.1"/>
    <property type="molecule type" value="Genomic_DNA"/>
</dbReference>
<evidence type="ECO:0000313" key="2">
    <source>
        <dbReference type="EMBL" id="MDN5212778.1"/>
    </source>
</evidence>
<organism evidence="2 3">
    <name type="scientific">Agaribacillus aureus</name>
    <dbReference type="NCBI Taxonomy" id="3051825"/>
    <lineage>
        <taxon>Bacteria</taxon>
        <taxon>Pseudomonadati</taxon>
        <taxon>Bacteroidota</taxon>
        <taxon>Cytophagia</taxon>
        <taxon>Cytophagales</taxon>
        <taxon>Splendidivirgaceae</taxon>
        <taxon>Agaribacillus</taxon>
    </lineage>
</organism>
<dbReference type="InterPro" id="IPR011043">
    <property type="entry name" value="Gal_Oxase/kelch_b-propeller"/>
</dbReference>
<name>A0ABT8L953_9BACT</name>
<dbReference type="Pfam" id="PF14312">
    <property type="entry name" value="FG-GAP_2"/>
    <property type="match status" value="5"/>
</dbReference>
<keyword evidence="1" id="KW-0812">Transmembrane</keyword>
<dbReference type="SUPFAM" id="SSF50965">
    <property type="entry name" value="Galactose oxidase, central domain"/>
    <property type="match status" value="1"/>
</dbReference>
<gene>
    <name evidence="2" type="ORF">QQ020_12005</name>
</gene>
<evidence type="ECO:0000256" key="1">
    <source>
        <dbReference type="SAM" id="Phobius"/>
    </source>
</evidence>
<dbReference type="PANTHER" id="PTHR36220">
    <property type="entry name" value="UNNAMED PRODUCT"/>
    <property type="match status" value="1"/>
</dbReference>
<accession>A0ABT8L953</accession>
<reference evidence="2" key="1">
    <citation type="submission" date="2023-06" db="EMBL/GenBank/DDBJ databases">
        <title>Genomic of Agaribacillus aureum.</title>
        <authorList>
            <person name="Wang G."/>
        </authorList>
    </citation>
    <scope>NUCLEOTIDE SEQUENCE</scope>
    <source>
        <strain evidence="2">BMA12</strain>
    </source>
</reference>
<dbReference type="RefSeq" id="WP_346758095.1">
    <property type="nucleotide sequence ID" value="NZ_JAUJEB010000001.1"/>
</dbReference>
<dbReference type="Gene3D" id="2.130.10.80">
    <property type="entry name" value="Galactose oxidase/kelch, beta-propeller"/>
    <property type="match status" value="1"/>
</dbReference>
<dbReference type="PROSITE" id="PS51470">
    <property type="entry name" value="FG_GAP"/>
    <property type="match status" value="1"/>
</dbReference>
<keyword evidence="1" id="KW-0472">Membrane</keyword>
<keyword evidence="3" id="KW-1185">Reference proteome</keyword>
<dbReference type="InterPro" id="IPR013519">
    <property type="entry name" value="Int_alpha_beta-p"/>
</dbReference>
<dbReference type="Proteomes" id="UP001172083">
    <property type="component" value="Unassembled WGS sequence"/>
</dbReference>
<proteinExistence type="predicted"/>
<evidence type="ECO:0000313" key="3">
    <source>
        <dbReference type="Proteomes" id="UP001172083"/>
    </source>
</evidence>
<dbReference type="InterPro" id="IPR037293">
    <property type="entry name" value="Gal_Oxidase_central_sf"/>
</dbReference>
<dbReference type="InterPro" id="IPR013517">
    <property type="entry name" value="FG-GAP"/>
</dbReference>
<protein>
    <submittedName>
        <fullName evidence="2">Uncharacterized protein</fullName>
    </submittedName>
</protein>
<feature type="transmembrane region" description="Helical" evidence="1">
    <location>
        <begin position="7"/>
        <end position="27"/>
    </location>
</feature>
<dbReference type="SUPFAM" id="SSF50969">
    <property type="entry name" value="YVTN repeat-like/Quinoprotein amine dehydrogenase"/>
    <property type="match status" value="1"/>
</dbReference>
<dbReference type="InterPro" id="IPR011044">
    <property type="entry name" value="Quino_amine_DH_bsu"/>
</dbReference>